<gene>
    <name evidence="2" type="ORF">C1T31_05185</name>
</gene>
<organism evidence="2 3">
    <name type="scientific">Hanstruepera neustonica</name>
    <dbReference type="NCBI Taxonomy" id="1445657"/>
    <lineage>
        <taxon>Bacteria</taxon>
        <taxon>Pseudomonadati</taxon>
        <taxon>Bacteroidota</taxon>
        <taxon>Flavobacteriia</taxon>
        <taxon>Flavobacteriales</taxon>
        <taxon>Flavobacteriaceae</taxon>
        <taxon>Hanstruepera</taxon>
    </lineage>
</organism>
<dbReference type="OrthoDB" id="6638088at2"/>
<name>A0A2K1E0B4_9FLAO</name>
<feature type="domain" description="Spore protein YkvP/CgeB glycosyl transferase-like" evidence="1">
    <location>
        <begin position="249"/>
        <end position="374"/>
    </location>
</feature>
<protein>
    <submittedName>
        <fullName evidence="2">Glycosyl transferase family 1</fullName>
    </submittedName>
</protein>
<dbReference type="Pfam" id="PF13524">
    <property type="entry name" value="Glyco_trans_1_2"/>
    <property type="match status" value="1"/>
</dbReference>
<keyword evidence="2" id="KW-0808">Transferase</keyword>
<dbReference type="SUPFAM" id="SSF53756">
    <property type="entry name" value="UDP-Glycosyltransferase/glycogen phosphorylase"/>
    <property type="match status" value="1"/>
</dbReference>
<proteinExistence type="predicted"/>
<dbReference type="Proteomes" id="UP000236641">
    <property type="component" value="Unassembled WGS sequence"/>
</dbReference>
<dbReference type="Gene3D" id="3.40.50.2000">
    <property type="entry name" value="Glycogen Phosphorylase B"/>
    <property type="match status" value="1"/>
</dbReference>
<evidence type="ECO:0000313" key="2">
    <source>
        <dbReference type="EMBL" id="PNQ73730.1"/>
    </source>
</evidence>
<comment type="caution">
    <text evidence="2">The sequence shown here is derived from an EMBL/GenBank/DDBJ whole genome shotgun (WGS) entry which is preliminary data.</text>
</comment>
<dbReference type="InterPro" id="IPR055259">
    <property type="entry name" value="YkvP/CgeB_Glyco_trans-like"/>
</dbReference>
<sequence>MRILLIGEFSRLHNSLKEGLITLGHEVVIIGTGDQFKKYPVDIDIDSKLFNRQPFLFFRKLIHKLTKFDIAQIEIYFRIKSKLPILKGFDVVQLINEDAFFMHPKLQIPLLVYIFKQNKSAYLLSCGDDYISINHYLKSNLKYSILTPYKENPNLKSKFNYSLKYTTKPYKKLHDYLYQNTEGVIASDLDYHLPLKGNNHYLGLIPNPINTDKIEYIDLKPSYRIIVFLGINSPNYIKKGIQFFDEALEIISQKYGDKVTVIKTENLPYDEYIQSYNQAHIVLDQVYAYDQGYNALEAMAKGKVVFTGAEQEWLEYYNLEEDTVAINALPHSKYIADKLSMLIENPDKILEISKNARAFIEKEHNYINISQRYLDVWTAHS</sequence>
<accession>A0A2K1E0B4</accession>
<dbReference type="AlphaFoldDB" id="A0A2K1E0B4"/>
<evidence type="ECO:0000313" key="3">
    <source>
        <dbReference type="Proteomes" id="UP000236641"/>
    </source>
</evidence>
<dbReference type="RefSeq" id="WP_103051427.1">
    <property type="nucleotide sequence ID" value="NZ_POWF01000002.1"/>
</dbReference>
<keyword evidence="3" id="KW-1185">Reference proteome</keyword>
<evidence type="ECO:0000259" key="1">
    <source>
        <dbReference type="Pfam" id="PF13524"/>
    </source>
</evidence>
<dbReference type="GO" id="GO:0016740">
    <property type="term" value="F:transferase activity"/>
    <property type="evidence" value="ECO:0007669"/>
    <property type="project" value="UniProtKB-KW"/>
</dbReference>
<dbReference type="EMBL" id="POWF01000002">
    <property type="protein sequence ID" value="PNQ73730.1"/>
    <property type="molecule type" value="Genomic_DNA"/>
</dbReference>
<reference evidence="2 3" key="1">
    <citation type="submission" date="2018-01" db="EMBL/GenBank/DDBJ databases">
        <title>The draft genome of Hanstruepera neustonica JCM19743.</title>
        <authorList>
            <person name="He R.-H."/>
            <person name="Du Z.-J."/>
        </authorList>
    </citation>
    <scope>NUCLEOTIDE SEQUENCE [LARGE SCALE GENOMIC DNA]</scope>
    <source>
        <strain evidence="2 3">JCM19743</strain>
    </source>
</reference>